<evidence type="ECO:0000313" key="2">
    <source>
        <dbReference type="Proteomes" id="UP000433876"/>
    </source>
</evidence>
<reference evidence="1 2" key="1">
    <citation type="submission" date="2017-07" db="EMBL/GenBank/DDBJ databases">
        <title>Genome sequence of the Sordaria macrospora wild type strain R19027.</title>
        <authorList>
            <person name="Nowrousian M."/>
            <person name="Teichert I."/>
            <person name="Kueck U."/>
        </authorList>
    </citation>
    <scope>NUCLEOTIDE SEQUENCE [LARGE SCALE GENOMIC DNA]</scope>
    <source>
        <strain evidence="1 2">R19027</strain>
        <tissue evidence="1">Mycelium</tissue>
    </source>
</reference>
<dbReference type="EMBL" id="NMPR01000018">
    <property type="protein sequence ID" value="KAA8634816.1"/>
    <property type="molecule type" value="Genomic_DNA"/>
</dbReference>
<sequence length="33" mass="3834">MGLRDDLRGALSVFDGQVLPKDTKRREEMERKS</sequence>
<protein>
    <submittedName>
        <fullName evidence="1">Uncharacterized protein</fullName>
    </submittedName>
</protein>
<comment type="caution">
    <text evidence="1">The sequence shown here is derived from an EMBL/GenBank/DDBJ whole genome shotgun (WGS) entry which is preliminary data.</text>
</comment>
<proteinExistence type="predicted"/>
<gene>
    <name evidence="1" type="ORF">SMACR_02790</name>
</gene>
<accession>A0A8S9A048</accession>
<evidence type="ECO:0000313" key="1">
    <source>
        <dbReference type="EMBL" id="KAA8634816.1"/>
    </source>
</evidence>
<dbReference type="Proteomes" id="UP000433876">
    <property type="component" value="Unassembled WGS sequence"/>
</dbReference>
<name>A0A8S9A048_SORMA</name>
<dbReference type="AlphaFoldDB" id="A0A8S9A048"/>
<organism evidence="1 2">
    <name type="scientific">Sordaria macrospora</name>
    <dbReference type="NCBI Taxonomy" id="5147"/>
    <lineage>
        <taxon>Eukaryota</taxon>
        <taxon>Fungi</taxon>
        <taxon>Dikarya</taxon>
        <taxon>Ascomycota</taxon>
        <taxon>Pezizomycotina</taxon>
        <taxon>Sordariomycetes</taxon>
        <taxon>Sordariomycetidae</taxon>
        <taxon>Sordariales</taxon>
        <taxon>Sordariaceae</taxon>
        <taxon>Sordaria</taxon>
    </lineage>
</organism>